<dbReference type="Pfam" id="PF13191">
    <property type="entry name" value="AAA_16"/>
    <property type="match status" value="1"/>
</dbReference>
<dbReference type="CDD" id="cd15831">
    <property type="entry name" value="BTAD"/>
    <property type="match status" value="1"/>
</dbReference>
<proteinExistence type="inferred from homology"/>
<dbReference type="Pfam" id="PF13424">
    <property type="entry name" value="TPR_12"/>
    <property type="match status" value="3"/>
</dbReference>
<evidence type="ECO:0000256" key="5">
    <source>
        <dbReference type="PROSITE-ProRule" id="PRU00339"/>
    </source>
</evidence>
<reference evidence="8 9" key="1">
    <citation type="submission" date="2018-08" db="EMBL/GenBank/DDBJ databases">
        <title>Genomic Encyclopedia of Archaeal and Bacterial Type Strains, Phase II (KMG-II): from individual species to whole genera.</title>
        <authorList>
            <person name="Goeker M."/>
        </authorList>
    </citation>
    <scope>NUCLEOTIDE SEQUENCE [LARGE SCALE GENOMIC DNA]</scope>
    <source>
        <strain evidence="8 9">DSM 45791</strain>
    </source>
</reference>
<evidence type="ECO:0000256" key="1">
    <source>
        <dbReference type="ARBA" id="ARBA00005820"/>
    </source>
</evidence>
<evidence type="ECO:0000313" key="8">
    <source>
        <dbReference type="EMBL" id="REH29394.1"/>
    </source>
</evidence>
<dbReference type="InterPro" id="IPR016032">
    <property type="entry name" value="Sig_transdc_resp-reg_C-effctor"/>
</dbReference>
<evidence type="ECO:0000256" key="2">
    <source>
        <dbReference type="ARBA" id="ARBA00023015"/>
    </source>
</evidence>
<dbReference type="PROSITE" id="PS50005">
    <property type="entry name" value="TPR"/>
    <property type="match status" value="1"/>
</dbReference>
<dbReference type="PANTHER" id="PTHR35807">
    <property type="entry name" value="TRANSCRIPTIONAL REGULATOR REDD-RELATED"/>
    <property type="match status" value="1"/>
</dbReference>
<evidence type="ECO:0000256" key="6">
    <source>
        <dbReference type="PROSITE-ProRule" id="PRU01091"/>
    </source>
</evidence>
<dbReference type="AlphaFoldDB" id="A0A3E0GWI2"/>
<protein>
    <submittedName>
        <fullName evidence="8">DNA-binding SARP family transcriptional activator</fullName>
    </submittedName>
</protein>
<keyword evidence="9" id="KW-1185">Reference proteome</keyword>
<dbReference type="FunFam" id="1.25.40.10:FF:000222">
    <property type="entry name" value="SARP family transcriptional regulator"/>
    <property type="match status" value="1"/>
</dbReference>
<comment type="caution">
    <text evidence="8">The sequence shown here is derived from an EMBL/GenBank/DDBJ whole genome shotgun (WGS) entry which is preliminary data.</text>
</comment>
<dbReference type="SUPFAM" id="SSF48452">
    <property type="entry name" value="TPR-like"/>
    <property type="match status" value="3"/>
</dbReference>
<name>A0A3E0GWI2_9PSEU</name>
<dbReference type="SUPFAM" id="SSF46894">
    <property type="entry name" value="C-terminal effector domain of the bipartite response regulators"/>
    <property type="match status" value="1"/>
</dbReference>
<dbReference type="SMART" id="SM01043">
    <property type="entry name" value="BTAD"/>
    <property type="match status" value="1"/>
</dbReference>
<dbReference type="InterPro" id="IPR051677">
    <property type="entry name" value="AfsR-DnrI-RedD_regulator"/>
</dbReference>
<dbReference type="PRINTS" id="PR00364">
    <property type="entry name" value="DISEASERSIST"/>
</dbReference>
<dbReference type="Gene3D" id="1.25.40.10">
    <property type="entry name" value="Tetratricopeptide repeat domain"/>
    <property type="match status" value="3"/>
</dbReference>
<keyword evidence="5" id="KW-0802">TPR repeat</keyword>
<dbReference type="SUPFAM" id="SSF52540">
    <property type="entry name" value="P-loop containing nucleoside triphosphate hydrolases"/>
    <property type="match status" value="1"/>
</dbReference>
<comment type="similarity">
    <text evidence="1">Belongs to the AfsR/DnrI/RedD regulatory family.</text>
</comment>
<dbReference type="PROSITE" id="PS51755">
    <property type="entry name" value="OMPR_PHOB"/>
    <property type="match status" value="1"/>
</dbReference>
<dbReference type="PANTHER" id="PTHR35807:SF1">
    <property type="entry name" value="TRANSCRIPTIONAL REGULATOR REDD"/>
    <property type="match status" value="1"/>
</dbReference>
<accession>A0A3E0GWI2</accession>
<dbReference type="GO" id="GO:0000160">
    <property type="term" value="P:phosphorelay signal transduction system"/>
    <property type="evidence" value="ECO:0007669"/>
    <property type="project" value="InterPro"/>
</dbReference>
<dbReference type="InterPro" id="IPR003593">
    <property type="entry name" value="AAA+_ATPase"/>
</dbReference>
<dbReference type="InterPro" id="IPR027417">
    <property type="entry name" value="P-loop_NTPase"/>
</dbReference>
<dbReference type="InterPro" id="IPR041664">
    <property type="entry name" value="AAA_16"/>
</dbReference>
<organism evidence="8 9">
    <name type="scientific">Kutzneria buriramensis</name>
    <dbReference type="NCBI Taxonomy" id="1045776"/>
    <lineage>
        <taxon>Bacteria</taxon>
        <taxon>Bacillati</taxon>
        <taxon>Actinomycetota</taxon>
        <taxon>Actinomycetes</taxon>
        <taxon>Pseudonocardiales</taxon>
        <taxon>Pseudonocardiaceae</taxon>
        <taxon>Kutzneria</taxon>
    </lineage>
</organism>
<dbReference type="Pfam" id="PF00486">
    <property type="entry name" value="Trans_reg_C"/>
    <property type="match status" value="1"/>
</dbReference>
<feature type="domain" description="OmpR/PhoB-type" evidence="7">
    <location>
        <begin position="1"/>
        <end position="94"/>
    </location>
</feature>
<dbReference type="Proteomes" id="UP000256269">
    <property type="component" value="Unassembled WGS sequence"/>
</dbReference>
<feature type="DNA-binding region" description="OmpR/PhoB-type" evidence="6">
    <location>
        <begin position="1"/>
        <end position="94"/>
    </location>
</feature>
<keyword evidence="4" id="KW-0804">Transcription</keyword>
<dbReference type="OrthoDB" id="581105at2"/>
<dbReference type="InterPro" id="IPR005158">
    <property type="entry name" value="BTAD"/>
</dbReference>
<evidence type="ECO:0000313" key="9">
    <source>
        <dbReference type="Proteomes" id="UP000256269"/>
    </source>
</evidence>
<dbReference type="InterPro" id="IPR036388">
    <property type="entry name" value="WH-like_DNA-bd_sf"/>
</dbReference>
<evidence type="ECO:0000259" key="7">
    <source>
        <dbReference type="PROSITE" id="PS51755"/>
    </source>
</evidence>
<keyword evidence="2" id="KW-0805">Transcription regulation</keyword>
<dbReference type="RefSeq" id="WP_116181239.1">
    <property type="nucleotide sequence ID" value="NZ_CP144375.1"/>
</dbReference>
<dbReference type="InterPro" id="IPR019734">
    <property type="entry name" value="TPR_rpt"/>
</dbReference>
<dbReference type="InterPro" id="IPR011990">
    <property type="entry name" value="TPR-like_helical_dom_sf"/>
</dbReference>
<keyword evidence="3 6" id="KW-0238">DNA-binding</keyword>
<gene>
    <name evidence="8" type="ORF">BCF44_1259</name>
</gene>
<dbReference type="EMBL" id="QUNO01000025">
    <property type="protein sequence ID" value="REH29394.1"/>
    <property type="molecule type" value="Genomic_DNA"/>
</dbReference>
<dbReference type="GO" id="GO:0006355">
    <property type="term" value="P:regulation of DNA-templated transcription"/>
    <property type="evidence" value="ECO:0007669"/>
    <property type="project" value="InterPro"/>
</dbReference>
<evidence type="ECO:0000256" key="3">
    <source>
        <dbReference type="ARBA" id="ARBA00023125"/>
    </source>
</evidence>
<dbReference type="SMART" id="SM00862">
    <property type="entry name" value="Trans_reg_C"/>
    <property type="match status" value="1"/>
</dbReference>
<dbReference type="SMART" id="SM00382">
    <property type="entry name" value="AAA"/>
    <property type="match status" value="1"/>
</dbReference>
<dbReference type="InterPro" id="IPR001867">
    <property type="entry name" value="OmpR/PhoB-type_DNA-bd"/>
</dbReference>
<dbReference type="Pfam" id="PF03704">
    <property type="entry name" value="BTAD"/>
    <property type="match status" value="1"/>
</dbReference>
<sequence length="1090" mass="118250">MPADVRFRILGPLEVSLAGRSVPIRAAKHRALLASLLLRANRVVPVDALVERLWAGNPPARARGTLQTYVLRLRQTLGDPALVRTAPEGYYIEVPPGSVDLERFRELSDEGTRAGDAGDLTAAAAALDEALQLWRGAPLADVPSDSLQRNVVPQLVEQHLQVLERRIDIDLQRGRHQTLIAELQALTAKHPAREPFWGQLMLALHRSGRQADALAAYQGVAGYLADELGIDPGEPLRRLHQAMLRNDPELLAPIASDPTRLVVVPSQLPADIADFVGREELIEELVARFEAGTPDGPVTVMGPPGVGKTAFIVHLAHRLRPRFPDGQLYANLRGYALGPALSTAQVLSRFLRAMGVPPEQIPLDVDHQAAAFRSLVDGKRILIVLDNAAAADQIRPLLPPAEGCAVLVTSRNDLRSRLPDLDTSPVLLEPLTPAESRQLLSAVLGPDLKDLPESTELARLCAYLPLALRIAAANLAKSPPSGLADYVAELRNGNRLSALSIAGDEGAAVRAAFDLSYTTLQPRARELFCLLGLVPGPDFTPPAAAALLATDVEAAAELLDQLAAVHLVQQVVPGRYQFHDLIRLYAAQREHEENTRTERAIVVKRLLDHYLAGAIGAAHMAYRDLVRLVVGRQRGREFVTETDALAWLDAERLNLIAAFGYAARHHLSDHAVALADALRGYFLAHQYNVDWFATASTAVSVARRAGDRRGEAAMLFNLGTAQWNMDRQEEAVESFLAAADIFRELGADDGAAASLNNAGNSHLELGQFDEAAAYFDEALGLAKRSGLRDVEVIGQANMGFVLLELGRLGEAIEHCRRSIELCREAGLRHCEAHSVASLGAALLERGNPAEAIEQLTTALAMFRALGEVNAGLEVLHRLANAYQLTARVEPALELAREALDSARRTGNRRALAMSLCTLGLTLHMTGRFAEAMRCFDETLTMIDDIQHLRTRLWVLIGSSMAMIPVGRIDEALATGRRALELAAPLPLYRARALLLLAHLLIVRGGTQDMADAYTFAMQCREIYRDAGNPTGNAWSLHAMAKVRKFRGESEVADALNREALRVIEGNAMAWAERIRAAVSSPGVPPGASPS</sequence>
<dbReference type="SMART" id="SM00028">
    <property type="entry name" value="TPR"/>
    <property type="match status" value="7"/>
</dbReference>
<dbReference type="Gene3D" id="3.40.50.300">
    <property type="entry name" value="P-loop containing nucleotide triphosphate hydrolases"/>
    <property type="match status" value="1"/>
</dbReference>
<dbReference type="GO" id="GO:0003677">
    <property type="term" value="F:DNA binding"/>
    <property type="evidence" value="ECO:0007669"/>
    <property type="project" value="UniProtKB-UniRule"/>
</dbReference>
<feature type="repeat" description="TPR" evidence="5">
    <location>
        <begin position="752"/>
        <end position="785"/>
    </location>
</feature>
<dbReference type="SUPFAM" id="SSF81901">
    <property type="entry name" value="HCP-like"/>
    <property type="match status" value="1"/>
</dbReference>
<dbReference type="Gene3D" id="1.10.10.10">
    <property type="entry name" value="Winged helix-like DNA-binding domain superfamily/Winged helix DNA-binding domain"/>
    <property type="match status" value="1"/>
</dbReference>
<evidence type="ECO:0000256" key="4">
    <source>
        <dbReference type="ARBA" id="ARBA00023163"/>
    </source>
</evidence>